<evidence type="ECO:0000259" key="14">
    <source>
        <dbReference type="PROSITE" id="PS50262"/>
    </source>
</evidence>
<dbReference type="FunFam" id="1.20.1070.10:FF:000001">
    <property type="entry name" value="Olfactory receptor"/>
    <property type="match status" value="1"/>
</dbReference>
<feature type="transmembrane region" description="Helical" evidence="13">
    <location>
        <begin position="244"/>
        <end position="267"/>
    </location>
</feature>
<dbReference type="InterPro" id="IPR050516">
    <property type="entry name" value="Olfactory_GPCR"/>
</dbReference>
<evidence type="ECO:0000256" key="2">
    <source>
        <dbReference type="ARBA" id="ARBA00010663"/>
    </source>
</evidence>
<feature type="transmembrane region" description="Helical" evidence="13">
    <location>
        <begin position="67"/>
        <end position="88"/>
    </location>
</feature>
<evidence type="ECO:0000313" key="16">
    <source>
        <dbReference type="RefSeq" id="XP_025048000.1"/>
    </source>
</evidence>
<comment type="subcellular location">
    <subcellularLocation>
        <location evidence="1 13">Cell membrane</location>
        <topology evidence="1 13">Multi-pass membrane protein</topology>
    </subcellularLocation>
</comment>
<proteinExistence type="inferred from homology"/>
<feature type="transmembrane region" description="Helical" evidence="13">
    <location>
        <begin position="108"/>
        <end position="126"/>
    </location>
</feature>
<feature type="transmembrane region" description="Helical" evidence="13">
    <location>
        <begin position="279"/>
        <end position="298"/>
    </location>
</feature>
<dbReference type="PROSITE" id="PS00237">
    <property type="entry name" value="G_PROTEIN_RECEP_F1_1"/>
    <property type="match status" value="1"/>
</dbReference>
<keyword evidence="9 13" id="KW-0472">Membrane</keyword>
<evidence type="ECO:0000256" key="3">
    <source>
        <dbReference type="ARBA" id="ARBA00022475"/>
    </source>
</evidence>
<dbReference type="FunFam" id="1.10.1220.70:FF:000001">
    <property type="entry name" value="Olfactory receptor"/>
    <property type="match status" value="1"/>
</dbReference>
<dbReference type="GO" id="GO:0005886">
    <property type="term" value="C:plasma membrane"/>
    <property type="evidence" value="ECO:0007669"/>
    <property type="project" value="UniProtKB-SubCell"/>
</dbReference>
<dbReference type="CDD" id="cd13954">
    <property type="entry name" value="7tmA_OR"/>
    <property type="match status" value="1"/>
</dbReference>
<keyword evidence="7 13" id="KW-1133">Transmembrane helix</keyword>
<evidence type="ECO:0000256" key="6">
    <source>
        <dbReference type="ARBA" id="ARBA00022725"/>
    </source>
</evidence>
<dbReference type="Pfam" id="PF13853">
    <property type="entry name" value="7tm_4"/>
    <property type="match status" value="1"/>
</dbReference>
<keyword evidence="8 12" id="KW-0297">G-protein coupled receptor</keyword>
<sequence>MVEDSSADLRNDSSVTEFIIVGFPSTRDVEVSLFILFISMYLLSVTGNIIIIMTLKMDTQLHTPMYFFLGNLSFLDVGYTTVTVPKLLSILLTGVRTIPFAGCLLQSYFFFFLGTAECFLLAVMAYDRYIAICYPLRYSVIMSQKVCVLLIIGSWIGGCIAPLVAAFLVISLPFCGPNIVNHFFCDIPPLLKLACVDTSITQKVIFLLSALVILGTFLSTVVSYLYIVITILRIPSAEGRHKAISTCASHLTVVSLYYGTVIFMYVSPTTRSSFNMNKIVAVVYSVVTPTLNPMIYSLRNQDMKKALKKILLKRRTHGKEFEWPK</sequence>
<keyword evidence="5 12" id="KW-0812">Transmembrane</keyword>
<evidence type="ECO:0000256" key="13">
    <source>
        <dbReference type="RuleBase" id="RU363047"/>
    </source>
</evidence>
<dbReference type="GO" id="GO:0004984">
    <property type="term" value="F:olfactory receptor activity"/>
    <property type="evidence" value="ECO:0007669"/>
    <property type="project" value="InterPro"/>
</dbReference>
<evidence type="ECO:0000256" key="8">
    <source>
        <dbReference type="ARBA" id="ARBA00023040"/>
    </source>
</evidence>
<dbReference type="PRINTS" id="PR00237">
    <property type="entry name" value="GPCRRHODOPSN"/>
</dbReference>
<feature type="transmembrane region" description="Helical" evidence="13">
    <location>
        <begin position="33"/>
        <end position="55"/>
    </location>
</feature>
<comment type="similarity">
    <text evidence="2 12">Belongs to the G-protein coupled receptor 1 family.</text>
</comment>
<accession>A0A3Q0FPA4</accession>
<evidence type="ECO:0000256" key="12">
    <source>
        <dbReference type="RuleBase" id="RU000688"/>
    </source>
</evidence>
<keyword evidence="10 12" id="KW-0675">Receptor</keyword>
<evidence type="ECO:0000256" key="7">
    <source>
        <dbReference type="ARBA" id="ARBA00022989"/>
    </source>
</evidence>
<keyword evidence="15" id="KW-1185">Reference proteome</keyword>
<dbReference type="PANTHER" id="PTHR26452">
    <property type="entry name" value="OLFACTORY RECEPTOR"/>
    <property type="match status" value="1"/>
</dbReference>
<evidence type="ECO:0000256" key="5">
    <source>
        <dbReference type="ARBA" id="ARBA00022692"/>
    </source>
</evidence>
<feature type="domain" description="G-protein coupled receptors family 1 profile" evidence="14">
    <location>
        <begin position="47"/>
        <end position="296"/>
    </location>
</feature>
<evidence type="ECO:0000256" key="10">
    <source>
        <dbReference type="ARBA" id="ARBA00023170"/>
    </source>
</evidence>
<evidence type="ECO:0000256" key="1">
    <source>
        <dbReference type="ARBA" id="ARBA00004651"/>
    </source>
</evidence>
<evidence type="ECO:0000256" key="11">
    <source>
        <dbReference type="ARBA" id="ARBA00023224"/>
    </source>
</evidence>
<evidence type="ECO:0000313" key="15">
    <source>
        <dbReference type="Proteomes" id="UP000189705"/>
    </source>
</evidence>
<gene>
    <name evidence="16" type="primary">LOC106722942</name>
</gene>
<dbReference type="InterPro" id="IPR000276">
    <property type="entry name" value="GPCR_Rhodpsn"/>
</dbReference>
<dbReference type="SUPFAM" id="SSF81321">
    <property type="entry name" value="Family A G protein-coupled receptor-like"/>
    <property type="match status" value="1"/>
</dbReference>
<feature type="transmembrane region" description="Helical" evidence="13">
    <location>
        <begin position="204"/>
        <end position="232"/>
    </location>
</feature>
<keyword evidence="11 12" id="KW-0807">Transducer</keyword>
<dbReference type="RefSeq" id="XP_025048000.1">
    <property type="nucleotide sequence ID" value="XM_025192215.1"/>
</dbReference>
<dbReference type="AlphaFoldDB" id="A0A3Q0FPA4"/>
<feature type="transmembrane region" description="Helical" evidence="13">
    <location>
        <begin position="146"/>
        <end position="170"/>
    </location>
</feature>
<dbReference type="GO" id="GO:0004930">
    <property type="term" value="F:G protein-coupled receptor activity"/>
    <property type="evidence" value="ECO:0007669"/>
    <property type="project" value="UniProtKB-KW"/>
</dbReference>
<evidence type="ECO:0000256" key="4">
    <source>
        <dbReference type="ARBA" id="ARBA00022606"/>
    </source>
</evidence>
<dbReference type="InterPro" id="IPR000725">
    <property type="entry name" value="Olfact_rcpt"/>
</dbReference>
<dbReference type="Proteomes" id="UP000189705">
    <property type="component" value="Unplaced"/>
</dbReference>
<name>A0A3Q0FPA4_ALLSI</name>
<dbReference type="PROSITE" id="PS50262">
    <property type="entry name" value="G_PROTEIN_RECEP_F1_2"/>
    <property type="match status" value="1"/>
</dbReference>
<dbReference type="InterPro" id="IPR017452">
    <property type="entry name" value="GPCR_Rhodpsn_7TM"/>
</dbReference>
<keyword evidence="6 13" id="KW-0552">Olfaction</keyword>
<organism evidence="15 16">
    <name type="scientific">Alligator sinensis</name>
    <name type="common">Chinese alligator</name>
    <dbReference type="NCBI Taxonomy" id="38654"/>
    <lineage>
        <taxon>Eukaryota</taxon>
        <taxon>Metazoa</taxon>
        <taxon>Chordata</taxon>
        <taxon>Craniata</taxon>
        <taxon>Vertebrata</taxon>
        <taxon>Euteleostomi</taxon>
        <taxon>Archelosauria</taxon>
        <taxon>Archosauria</taxon>
        <taxon>Crocodylia</taxon>
        <taxon>Alligatoridae</taxon>
        <taxon>Alligatorinae</taxon>
        <taxon>Alligator</taxon>
    </lineage>
</organism>
<dbReference type="PRINTS" id="PR00245">
    <property type="entry name" value="OLFACTORYR"/>
</dbReference>
<evidence type="ECO:0000256" key="9">
    <source>
        <dbReference type="ARBA" id="ARBA00023136"/>
    </source>
</evidence>
<protein>
    <recommendedName>
        <fullName evidence="13">Olfactory receptor</fullName>
    </recommendedName>
</protein>
<dbReference type="GeneID" id="106722942"/>
<keyword evidence="4 13" id="KW-0716">Sensory transduction</keyword>
<reference evidence="16" key="1">
    <citation type="submission" date="2025-08" db="UniProtKB">
        <authorList>
            <consortium name="RefSeq"/>
        </authorList>
    </citation>
    <scope>IDENTIFICATION</scope>
</reference>
<dbReference type="InParanoid" id="A0A3Q0FPA4"/>
<dbReference type="Gene3D" id="1.20.1070.10">
    <property type="entry name" value="Rhodopsin 7-helix transmembrane proteins"/>
    <property type="match status" value="1"/>
</dbReference>
<keyword evidence="3 13" id="KW-1003">Cell membrane</keyword>
<dbReference type="KEGG" id="asn:106722942"/>